<dbReference type="OrthoDB" id="2364866at2"/>
<evidence type="ECO:0000259" key="2">
    <source>
        <dbReference type="Pfam" id="PF08327"/>
    </source>
</evidence>
<feature type="domain" description="Activator of Hsp90 ATPase homologue 1/2-like C-terminal" evidence="2">
    <location>
        <begin position="16"/>
        <end position="137"/>
    </location>
</feature>
<dbReference type="InterPro" id="IPR013538">
    <property type="entry name" value="ASHA1/2-like_C"/>
</dbReference>
<dbReference type="InterPro" id="IPR023393">
    <property type="entry name" value="START-like_dom_sf"/>
</dbReference>
<organism evidence="3 4">
    <name type="scientific">Paenibacillus albus</name>
    <dbReference type="NCBI Taxonomy" id="2495582"/>
    <lineage>
        <taxon>Bacteria</taxon>
        <taxon>Bacillati</taxon>
        <taxon>Bacillota</taxon>
        <taxon>Bacilli</taxon>
        <taxon>Bacillales</taxon>
        <taxon>Paenibacillaceae</taxon>
        <taxon>Paenibacillus</taxon>
    </lineage>
</organism>
<evidence type="ECO:0000313" key="4">
    <source>
        <dbReference type="Proteomes" id="UP000272528"/>
    </source>
</evidence>
<keyword evidence="4" id="KW-1185">Reference proteome</keyword>
<dbReference type="SUPFAM" id="SSF55961">
    <property type="entry name" value="Bet v1-like"/>
    <property type="match status" value="1"/>
</dbReference>
<evidence type="ECO:0000256" key="1">
    <source>
        <dbReference type="ARBA" id="ARBA00006817"/>
    </source>
</evidence>
<proteinExistence type="inferred from homology"/>
<dbReference type="Gene3D" id="3.30.530.20">
    <property type="match status" value="1"/>
</dbReference>
<reference evidence="4" key="1">
    <citation type="submission" date="2018-12" db="EMBL/GenBank/DDBJ databases">
        <title>Genome sequence of Peanibacillus sp.</title>
        <authorList>
            <person name="Subramani G."/>
            <person name="Srinivasan S."/>
            <person name="Kim M.K."/>
        </authorList>
    </citation>
    <scope>NUCLEOTIDE SEQUENCE [LARGE SCALE GENOMIC DNA]</scope>
    <source>
        <strain evidence="4">18JY67-1</strain>
    </source>
</reference>
<dbReference type="AlphaFoldDB" id="A0A3S9A1F1"/>
<evidence type="ECO:0000313" key="3">
    <source>
        <dbReference type="EMBL" id="AZN39600.1"/>
    </source>
</evidence>
<gene>
    <name evidence="3" type="ORF">EJC50_07930</name>
</gene>
<accession>A0A3S9A1F1</accession>
<dbReference type="RefSeq" id="WP_126014331.1">
    <property type="nucleotide sequence ID" value="NZ_CP034437.1"/>
</dbReference>
<name>A0A3S9A1F1_9BACL</name>
<dbReference type="Proteomes" id="UP000272528">
    <property type="component" value="Chromosome"/>
</dbReference>
<dbReference type="Pfam" id="PF08327">
    <property type="entry name" value="AHSA1"/>
    <property type="match status" value="1"/>
</dbReference>
<dbReference type="KEGG" id="palb:EJC50_07930"/>
<dbReference type="EMBL" id="CP034437">
    <property type="protein sequence ID" value="AZN39600.1"/>
    <property type="molecule type" value="Genomic_DNA"/>
</dbReference>
<comment type="similarity">
    <text evidence="1">Belongs to the AHA1 family.</text>
</comment>
<protein>
    <recommendedName>
        <fullName evidence="2">Activator of Hsp90 ATPase homologue 1/2-like C-terminal domain-containing protein</fullName>
    </recommendedName>
</protein>
<sequence>MTSQLSNVTKIRINKPAADVFEAFVDPDKLAQFWFAGSGRLEQGRTFIWRYEEYNAEVPIYIAELVQNERIVYHWGGENGGNLVTIKLYPEQPSTTVIEVTEQGFDANANSEQLRQDMIGNKEGWTYMLTCLKGYLEFGVKLRASLVF</sequence>